<evidence type="ECO:0000259" key="1">
    <source>
        <dbReference type="Pfam" id="PF09994"/>
    </source>
</evidence>
<dbReference type="EMBL" id="QHCT01000007">
    <property type="protein sequence ID" value="RHX85794.1"/>
    <property type="molecule type" value="Genomic_DNA"/>
</dbReference>
<feature type="domain" description="T6SS Phospholipase effector Tle1-like catalytic" evidence="1">
    <location>
        <begin position="2"/>
        <end position="267"/>
    </location>
</feature>
<protein>
    <recommendedName>
        <fullName evidence="1">T6SS Phospholipase effector Tle1-like catalytic domain-containing protein</fullName>
    </recommendedName>
</protein>
<evidence type="ECO:0000313" key="2">
    <source>
        <dbReference type="EMBL" id="RHX85794.1"/>
    </source>
</evidence>
<dbReference type="AlphaFoldDB" id="A0A396YWQ2"/>
<proteinExistence type="predicted"/>
<organism evidence="2 3">
    <name type="scientific">Leptospira stimsonii</name>
    <dbReference type="NCBI Taxonomy" id="2202203"/>
    <lineage>
        <taxon>Bacteria</taxon>
        <taxon>Pseudomonadati</taxon>
        <taxon>Spirochaetota</taxon>
        <taxon>Spirochaetia</taxon>
        <taxon>Leptospirales</taxon>
        <taxon>Leptospiraceae</taxon>
        <taxon>Leptospira</taxon>
    </lineage>
</organism>
<dbReference type="InterPro" id="IPR018712">
    <property type="entry name" value="Tle1-like_cat"/>
</dbReference>
<reference evidence="3" key="1">
    <citation type="submission" date="2018-05" db="EMBL/GenBank/DDBJ databases">
        <title>Leptospira yasudae sp. nov. and Leptospira stimsonii sp. nov., two pathogenic species of the genus Leptospira isolated from environmental sources.</title>
        <authorList>
            <person name="Casanovas-Massana A."/>
            <person name="Hamond C."/>
            <person name="Santos L.A."/>
            <person name="Hacker K.P."/>
            <person name="Balassiano I."/>
            <person name="Medeiros M.A."/>
            <person name="Reis M.G."/>
            <person name="Ko A.I."/>
            <person name="Wunder E.A."/>
        </authorList>
    </citation>
    <scope>NUCLEOTIDE SEQUENCE [LARGE SCALE GENOMIC DNA]</scope>
    <source>
        <strain evidence="3">Yale</strain>
    </source>
</reference>
<name>A0A396YWQ2_9LEPT</name>
<dbReference type="Proteomes" id="UP000265798">
    <property type="component" value="Unassembled WGS sequence"/>
</dbReference>
<dbReference type="RefSeq" id="WP_118970256.1">
    <property type="nucleotide sequence ID" value="NZ_QHCT01000007.1"/>
</dbReference>
<dbReference type="OrthoDB" id="4378831at2"/>
<dbReference type="Pfam" id="PF09994">
    <property type="entry name" value="T6SS_Tle1-like_cat"/>
    <property type="match status" value="1"/>
</dbReference>
<sequence length="359" mass="41132">MKKIVLFCDGTWNDPEQTDDGVLAVTNVRKLFLAFQNGNPEIHPRPYYDKGIGTSGNVLWQILAGLSGTGISENIRQAYRFIIKNYEFGDEIFLFGFSRGAFTVRSLAGLIRNCGILKMEEGEKLKIKVNEAYEIYRSRKPKDHPNSEESKRFRERESWPEADLSPVRFIGVWDTVGALGIPITYTINPLWWRNRFHDTLLSSKILYAYQALAIDERRSPFRPTLWQKDKKDINQTMEQVWFVGVHSDVGGGYKDSQLSDIALQWLKEKAESCGLTFASMEINPSSFGTLHDSASWYLPSSERPIGEEKNTDFETNETLHESVLQRYAKDSSYRPNNLETYLQKHSSLKSAFVTVSSRI</sequence>
<dbReference type="PANTHER" id="PTHR33840">
    <property type="match status" value="1"/>
</dbReference>
<comment type="caution">
    <text evidence="2">The sequence shown here is derived from an EMBL/GenBank/DDBJ whole genome shotgun (WGS) entry which is preliminary data.</text>
</comment>
<accession>A0A396YWQ2</accession>
<dbReference type="PANTHER" id="PTHR33840:SF1">
    <property type="entry name" value="TLE1 PHOSPHOLIPASE DOMAIN-CONTAINING PROTEIN"/>
    <property type="match status" value="1"/>
</dbReference>
<gene>
    <name evidence="2" type="ORF">DLM75_19935</name>
</gene>
<evidence type="ECO:0000313" key="3">
    <source>
        <dbReference type="Proteomes" id="UP000265798"/>
    </source>
</evidence>